<sequence length="133" mass="14325">MKFFLAITMLGIIFGTSFASYGVLAQEATEYKLLQPIPLDGANSAPTDTTTAEPYIKGIFTLIIAIAGGLAVVRIIFGGIQYMSTDAFEGKSEAKTIIQNAIWGLLLAIGAWLILFTINPDLIKFDLTIPPPQ</sequence>
<evidence type="ECO:0000313" key="3">
    <source>
        <dbReference type="Proteomes" id="UP000177746"/>
    </source>
</evidence>
<keyword evidence="1" id="KW-1133">Transmembrane helix</keyword>
<gene>
    <name evidence="2" type="ORF">A2665_02445</name>
</gene>
<name>A0A1G2T5J7_9BACT</name>
<keyword evidence="1" id="KW-0472">Membrane</keyword>
<accession>A0A1G2T5J7</accession>
<evidence type="ECO:0000256" key="1">
    <source>
        <dbReference type="SAM" id="Phobius"/>
    </source>
</evidence>
<reference evidence="2 3" key="1">
    <citation type="journal article" date="2016" name="Nat. Commun.">
        <title>Thousands of microbial genomes shed light on interconnected biogeochemical processes in an aquifer system.</title>
        <authorList>
            <person name="Anantharaman K."/>
            <person name="Brown C.T."/>
            <person name="Hug L.A."/>
            <person name="Sharon I."/>
            <person name="Castelle C.J."/>
            <person name="Probst A.J."/>
            <person name="Thomas B.C."/>
            <person name="Singh A."/>
            <person name="Wilkins M.J."/>
            <person name="Karaoz U."/>
            <person name="Brodie E.L."/>
            <person name="Williams K.H."/>
            <person name="Hubbard S.S."/>
            <person name="Banfield J.F."/>
        </authorList>
    </citation>
    <scope>NUCLEOTIDE SEQUENCE [LARGE SCALE GENOMIC DNA]</scope>
</reference>
<protein>
    <submittedName>
        <fullName evidence="2">Uncharacterized protein</fullName>
    </submittedName>
</protein>
<feature type="transmembrane region" description="Helical" evidence="1">
    <location>
        <begin position="55"/>
        <end position="77"/>
    </location>
</feature>
<feature type="transmembrane region" description="Helical" evidence="1">
    <location>
        <begin position="97"/>
        <end position="118"/>
    </location>
</feature>
<keyword evidence="1" id="KW-0812">Transmembrane</keyword>
<dbReference type="EMBL" id="MHVI01000003">
    <property type="protein sequence ID" value="OHA92567.1"/>
    <property type="molecule type" value="Genomic_DNA"/>
</dbReference>
<evidence type="ECO:0000313" key="2">
    <source>
        <dbReference type="EMBL" id="OHA92567.1"/>
    </source>
</evidence>
<proteinExistence type="predicted"/>
<dbReference type="Proteomes" id="UP000177746">
    <property type="component" value="Unassembled WGS sequence"/>
</dbReference>
<comment type="caution">
    <text evidence="2">The sequence shown here is derived from an EMBL/GenBank/DDBJ whole genome shotgun (WGS) entry which is preliminary data.</text>
</comment>
<organism evidence="2 3">
    <name type="scientific">Candidatus Zambryskibacteria bacterium RIFCSPHIGHO2_01_FULL_46_30</name>
    <dbReference type="NCBI Taxonomy" id="1802739"/>
    <lineage>
        <taxon>Bacteria</taxon>
        <taxon>Candidatus Zambryskiibacteriota</taxon>
    </lineage>
</organism>
<dbReference type="AlphaFoldDB" id="A0A1G2T5J7"/>